<evidence type="ECO:0008006" key="5">
    <source>
        <dbReference type="Google" id="ProtNLM"/>
    </source>
</evidence>
<evidence type="ECO:0000313" key="4">
    <source>
        <dbReference type="Proteomes" id="UP001470230"/>
    </source>
</evidence>
<feature type="region of interest" description="Disordered" evidence="2">
    <location>
        <begin position="30"/>
        <end position="90"/>
    </location>
</feature>
<protein>
    <recommendedName>
        <fullName evidence="5">Viral A-type inclusion protein</fullName>
    </recommendedName>
</protein>
<keyword evidence="4" id="KW-1185">Reference proteome</keyword>
<evidence type="ECO:0000256" key="2">
    <source>
        <dbReference type="SAM" id="MobiDB-lite"/>
    </source>
</evidence>
<feature type="compositionally biased region" description="Basic and acidic residues" evidence="2">
    <location>
        <begin position="47"/>
        <end position="58"/>
    </location>
</feature>
<proteinExistence type="predicted"/>
<name>A0ABR2KD37_9EUKA</name>
<feature type="coiled-coil region" evidence="1">
    <location>
        <begin position="480"/>
        <end position="540"/>
    </location>
</feature>
<dbReference type="EMBL" id="JAPFFF010000005">
    <property type="protein sequence ID" value="KAK8888651.1"/>
    <property type="molecule type" value="Genomic_DNA"/>
</dbReference>
<feature type="coiled-coil region" evidence="1">
    <location>
        <begin position="214"/>
        <end position="429"/>
    </location>
</feature>
<dbReference type="Proteomes" id="UP001470230">
    <property type="component" value="Unassembled WGS sequence"/>
</dbReference>
<gene>
    <name evidence="3" type="ORF">M9Y10_033383</name>
</gene>
<accession>A0ABR2KD37</accession>
<evidence type="ECO:0000256" key="1">
    <source>
        <dbReference type="SAM" id="Coils"/>
    </source>
</evidence>
<reference evidence="3 4" key="1">
    <citation type="submission" date="2024-04" db="EMBL/GenBank/DDBJ databases">
        <title>Tritrichomonas musculus Genome.</title>
        <authorList>
            <person name="Alves-Ferreira E."/>
            <person name="Grigg M."/>
            <person name="Lorenzi H."/>
            <person name="Galac M."/>
        </authorList>
    </citation>
    <scope>NUCLEOTIDE SEQUENCE [LARGE SCALE GENOMIC DNA]</scope>
    <source>
        <strain evidence="3 4">EAF2021</strain>
    </source>
</reference>
<feature type="compositionally biased region" description="Basic and acidic residues" evidence="2">
    <location>
        <begin position="69"/>
        <end position="79"/>
    </location>
</feature>
<feature type="compositionally biased region" description="Polar residues" evidence="2">
    <location>
        <begin position="59"/>
        <end position="68"/>
    </location>
</feature>
<feature type="compositionally biased region" description="Acidic residues" evidence="2">
    <location>
        <begin position="81"/>
        <end position="90"/>
    </location>
</feature>
<organism evidence="3 4">
    <name type="scientific">Tritrichomonas musculus</name>
    <dbReference type="NCBI Taxonomy" id="1915356"/>
    <lineage>
        <taxon>Eukaryota</taxon>
        <taxon>Metamonada</taxon>
        <taxon>Parabasalia</taxon>
        <taxon>Tritrichomonadida</taxon>
        <taxon>Tritrichomonadidae</taxon>
        <taxon>Tritrichomonas</taxon>
    </lineage>
</organism>
<comment type="caution">
    <text evidence="3">The sequence shown here is derived from an EMBL/GenBank/DDBJ whole genome shotgun (WGS) entry which is preliminary data.</text>
</comment>
<sequence length="669" mass="77759">MSLWKKLHSYVSEFEKTIDDGFANRNQQIMAPEENKTINDSDISDTDLIKLDDQKENENSSTEKSIQINDEKEETKNQEGDNIDNNENTDIDLNNEKQEEEENEAEIQQKISDLKQKIQNVEDELENQNKLFEKMQKIKETMGPNSDSLIYEYETRNSKLNSQLKELEDIEEKTKKEIEELNSNFNLLIHSNSTLEPKNQSSENIANYDSNQINIQLQKDYSNIQNKLSQAQDEYKKIIETSKNLINEDQQLTVDIDTTIDLIKKNKSKIDQLKKERESIEASISKIQNEIESEKETNINLSMENATSQNDLHKVKDEQDMYNEKVATIRKEISQNKEKIKMAENENQRANEKQRRDKIEAMKNLTTSLINEIEKERSKVLGEIQNISNTQKSEEEKEEAEKREMQNMINEAEIESKRLEKRFSDSKSSIPNFVTPIENQIETIKSVFAANETVEKTVASRLLSQLSEIEQKKESITFSNKKLSEEIEKANFEKESLNTKALDLKIHEIAEKADKLLKEIENLRNLKFDINDQINQLDADISIKKSKLLQISSNKRALESKYLAEIRQIKEKKGSSSFNGQKSFENDEPSESSSLFGIWKALAKECGEIDNEIEKKQEAISKQADLEKIFNETLEIVSEHQENVDIAKRTIQREKDFFKKRVQELVSDQ</sequence>
<evidence type="ECO:0000313" key="3">
    <source>
        <dbReference type="EMBL" id="KAK8888651.1"/>
    </source>
</evidence>
<keyword evidence="1" id="KW-0175">Coiled coil</keyword>